<evidence type="ECO:0000313" key="1">
    <source>
        <dbReference type="EMBL" id="MBX34692.1"/>
    </source>
</evidence>
<dbReference type="EMBL" id="GGEC01054208">
    <property type="protein sequence ID" value="MBX34692.1"/>
    <property type="molecule type" value="Transcribed_RNA"/>
</dbReference>
<organism evidence="1">
    <name type="scientific">Rhizophora mucronata</name>
    <name type="common">Asiatic mangrove</name>
    <dbReference type="NCBI Taxonomy" id="61149"/>
    <lineage>
        <taxon>Eukaryota</taxon>
        <taxon>Viridiplantae</taxon>
        <taxon>Streptophyta</taxon>
        <taxon>Embryophyta</taxon>
        <taxon>Tracheophyta</taxon>
        <taxon>Spermatophyta</taxon>
        <taxon>Magnoliopsida</taxon>
        <taxon>eudicotyledons</taxon>
        <taxon>Gunneridae</taxon>
        <taxon>Pentapetalae</taxon>
        <taxon>rosids</taxon>
        <taxon>fabids</taxon>
        <taxon>Malpighiales</taxon>
        <taxon>Rhizophoraceae</taxon>
        <taxon>Rhizophora</taxon>
    </lineage>
</organism>
<name>A0A2P2MWV2_RHIMU</name>
<protein>
    <submittedName>
        <fullName evidence="1">Putative disease resistance protein RGA4</fullName>
    </submittedName>
</protein>
<accession>A0A2P2MWV2</accession>
<dbReference type="AlphaFoldDB" id="A0A2P2MWV2"/>
<proteinExistence type="predicted"/>
<sequence>MLRLCKAIECRRSLLGRCTNFGILRISREVRLLRPCPWHRIASLLILLLSSS</sequence>
<reference evidence="1" key="1">
    <citation type="submission" date="2018-02" db="EMBL/GenBank/DDBJ databases">
        <title>Rhizophora mucronata_Transcriptome.</title>
        <authorList>
            <person name="Meera S.P."/>
            <person name="Sreeshan A."/>
            <person name="Augustine A."/>
        </authorList>
    </citation>
    <scope>NUCLEOTIDE SEQUENCE</scope>
    <source>
        <tissue evidence="1">Leaf</tissue>
    </source>
</reference>